<dbReference type="AlphaFoldDB" id="A0A4R1LN58"/>
<feature type="transmembrane region" description="Helical" evidence="7">
    <location>
        <begin position="170"/>
        <end position="190"/>
    </location>
</feature>
<dbReference type="GO" id="GO:0005886">
    <property type="term" value="C:plasma membrane"/>
    <property type="evidence" value="ECO:0007669"/>
    <property type="project" value="UniProtKB-SubCell"/>
</dbReference>
<protein>
    <submittedName>
        <fullName evidence="8">DAACS family dicarboxylate/amino acid:cation (Na+ or H+) symporter</fullName>
    </submittedName>
</protein>
<feature type="transmembrane region" description="Helical" evidence="7">
    <location>
        <begin position="87"/>
        <end position="106"/>
    </location>
</feature>
<feature type="transmembrane region" description="Helical" evidence="7">
    <location>
        <begin position="379"/>
        <end position="400"/>
    </location>
</feature>
<proteinExistence type="predicted"/>
<feature type="transmembrane region" description="Helical" evidence="7">
    <location>
        <begin position="50"/>
        <end position="75"/>
    </location>
</feature>
<dbReference type="PANTHER" id="PTHR42865:SF7">
    <property type="entry name" value="PROTON_GLUTAMATE-ASPARTATE SYMPORTER"/>
    <property type="match status" value="1"/>
</dbReference>
<evidence type="ECO:0000256" key="1">
    <source>
        <dbReference type="ARBA" id="ARBA00004651"/>
    </source>
</evidence>
<evidence type="ECO:0000313" key="9">
    <source>
        <dbReference type="Proteomes" id="UP000294616"/>
    </source>
</evidence>
<evidence type="ECO:0000256" key="5">
    <source>
        <dbReference type="ARBA" id="ARBA00022989"/>
    </source>
</evidence>
<dbReference type="Proteomes" id="UP000294616">
    <property type="component" value="Unassembled WGS sequence"/>
</dbReference>
<reference evidence="8 9" key="1">
    <citation type="submission" date="2019-03" db="EMBL/GenBank/DDBJ databases">
        <title>Genomic Encyclopedia of Archaeal and Bacterial Type Strains, Phase II (KMG-II): from individual species to whole genera.</title>
        <authorList>
            <person name="Goeker M."/>
        </authorList>
    </citation>
    <scope>NUCLEOTIDE SEQUENCE [LARGE SCALE GENOMIC DNA]</scope>
    <source>
        <strain evidence="8 9">DSM 22554</strain>
    </source>
</reference>
<comment type="caution">
    <text evidence="8">The sequence shown here is derived from an EMBL/GenBank/DDBJ whole genome shotgun (WGS) entry which is preliminary data.</text>
</comment>
<evidence type="ECO:0000256" key="6">
    <source>
        <dbReference type="ARBA" id="ARBA00023136"/>
    </source>
</evidence>
<organism evidence="8 9">
    <name type="scientific">Albibacterium bauzanense</name>
    <dbReference type="NCBI Taxonomy" id="653929"/>
    <lineage>
        <taxon>Bacteria</taxon>
        <taxon>Pseudomonadati</taxon>
        <taxon>Bacteroidota</taxon>
        <taxon>Sphingobacteriia</taxon>
        <taxon>Sphingobacteriales</taxon>
        <taxon>Sphingobacteriaceae</taxon>
        <taxon>Albibacterium</taxon>
    </lineage>
</organism>
<sequence length="443" mass="47299">MTKVKKIALHTRILAGMGIGVLAGLIVKQIGLEPETLSTIIKWVEPVGQIFLRMVFMTVIPLVFAALVLGIAEIGDLKRVGRIGVRLLIYSLVVSSISVFIGIALVDTFQPGHSLSPETRDYLTEQFQENSEAASVNAAIAQERTVGDILTNIVPKNPLADMVGAFDSSYTGGGLLAVMFFALIFGIAMASVDEEKTATLKSFLEGMYEVVIKIIGFAMQLAPYGVAALLFNLTVNVGASFLIVLLKYVLIVLGGLAIHQFVTYSIVLKFFANRNPLDFFKKSTEVILTAFSTSSSNATLPTAISVSINKLNIPKPIANFVLTIGSTANQNGTALFEGITVLFLAQCFNIELSLLSQITVVFLAILAGIGTAGVPGGSLPVIVTILVSIGVPGEAIGLIYGVDRILDMSRTVLNVTGDITAAAYIQHVEEKADFENLILDKEL</sequence>
<evidence type="ECO:0000313" key="8">
    <source>
        <dbReference type="EMBL" id="TCK79540.1"/>
    </source>
</evidence>
<dbReference type="Gene3D" id="1.10.3860.10">
    <property type="entry name" value="Sodium:dicarboxylate symporter"/>
    <property type="match status" value="1"/>
</dbReference>
<dbReference type="EMBL" id="SMGO01000004">
    <property type="protein sequence ID" value="TCK79540.1"/>
    <property type="molecule type" value="Genomic_DNA"/>
</dbReference>
<keyword evidence="4 7" id="KW-0812">Transmembrane</keyword>
<dbReference type="GO" id="GO:0006835">
    <property type="term" value="P:dicarboxylic acid transport"/>
    <property type="evidence" value="ECO:0007669"/>
    <property type="project" value="TreeGrafter"/>
</dbReference>
<keyword evidence="2" id="KW-0813">Transport</keyword>
<evidence type="ECO:0000256" key="3">
    <source>
        <dbReference type="ARBA" id="ARBA00022475"/>
    </source>
</evidence>
<accession>A0A4R1LN58</accession>
<dbReference type="InterPro" id="IPR036458">
    <property type="entry name" value="Na:dicarbo_symporter_sf"/>
</dbReference>
<feature type="transmembrane region" description="Helical" evidence="7">
    <location>
        <begin position="352"/>
        <end position="373"/>
    </location>
</feature>
<gene>
    <name evidence="8" type="ORF">C8N28_2771</name>
</gene>
<feature type="transmembrane region" description="Helical" evidence="7">
    <location>
        <begin position="12"/>
        <end position="30"/>
    </location>
</feature>
<dbReference type="OrthoDB" id="9768885at2"/>
<feature type="transmembrane region" description="Helical" evidence="7">
    <location>
        <begin position="245"/>
        <end position="272"/>
    </location>
</feature>
<dbReference type="Pfam" id="PF00375">
    <property type="entry name" value="SDF"/>
    <property type="match status" value="1"/>
</dbReference>
<dbReference type="PRINTS" id="PR00173">
    <property type="entry name" value="EDTRNSPORT"/>
</dbReference>
<evidence type="ECO:0000256" key="2">
    <source>
        <dbReference type="ARBA" id="ARBA00022448"/>
    </source>
</evidence>
<dbReference type="RefSeq" id="WP_132225882.1">
    <property type="nucleotide sequence ID" value="NZ_SMGO01000004.1"/>
</dbReference>
<keyword evidence="9" id="KW-1185">Reference proteome</keyword>
<keyword evidence="3" id="KW-1003">Cell membrane</keyword>
<dbReference type="GO" id="GO:0015293">
    <property type="term" value="F:symporter activity"/>
    <property type="evidence" value="ECO:0007669"/>
    <property type="project" value="UniProtKB-KW"/>
</dbReference>
<dbReference type="InterPro" id="IPR001991">
    <property type="entry name" value="Na-dicarboxylate_symporter"/>
</dbReference>
<name>A0A4R1LN58_9SPHI</name>
<keyword evidence="5 7" id="KW-1133">Transmembrane helix</keyword>
<dbReference type="SUPFAM" id="SSF118215">
    <property type="entry name" value="Proton glutamate symport protein"/>
    <property type="match status" value="1"/>
</dbReference>
<evidence type="ECO:0000256" key="4">
    <source>
        <dbReference type="ARBA" id="ARBA00022692"/>
    </source>
</evidence>
<comment type="subcellular location">
    <subcellularLocation>
        <location evidence="1">Cell membrane</location>
        <topology evidence="1">Multi-pass membrane protein</topology>
    </subcellularLocation>
</comment>
<dbReference type="PANTHER" id="PTHR42865">
    <property type="entry name" value="PROTON/GLUTAMATE-ASPARTATE SYMPORTER"/>
    <property type="match status" value="1"/>
</dbReference>
<keyword evidence="6 7" id="KW-0472">Membrane</keyword>
<evidence type="ECO:0000256" key="7">
    <source>
        <dbReference type="SAM" id="Phobius"/>
    </source>
</evidence>